<name>A0AAV2RU58_MEGNR</name>
<feature type="coiled-coil region" evidence="1">
    <location>
        <begin position="172"/>
        <end position="255"/>
    </location>
</feature>
<dbReference type="Proteomes" id="UP001497623">
    <property type="component" value="Unassembled WGS sequence"/>
</dbReference>
<dbReference type="PANTHER" id="PTHR18863">
    <property type="entry name" value="TSEC-2-RELATED"/>
    <property type="match status" value="1"/>
</dbReference>
<evidence type="ECO:0000313" key="3">
    <source>
        <dbReference type="EMBL" id="CAL4140784.1"/>
    </source>
</evidence>
<keyword evidence="1" id="KW-0175">Coiled coil</keyword>
<dbReference type="InterPro" id="IPR039139">
    <property type="entry name" value="CCDC170-like"/>
</dbReference>
<protein>
    <submittedName>
        <fullName evidence="3">Uncharacterized protein</fullName>
    </submittedName>
</protein>
<gene>
    <name evidence="3" type="ORF">MNOR_LOCUS28732</name>
</gene>
<feature type="compositionally biased region" description="Low complexity" evidence="2">
    <location>
        <begin position="675"/>
        <end position="703"/>
    </location>
</feature>
<organism evidence="3 4">
    <name type="scientific">Meganyctiphanes norvegica</name>
    <name type="common">Northern krill</name>
    <name type="synonym">Thysanopoda norvegica</name>
    <dbReference type="NCBI Taxonomy" id="48144"/>
    <lineage>
        <taxon>Eukaryota</taxon>
        <taxon>Metazoa</taxon>
        <taxon>Ecdysozoa</taxon>
        <taxon>Arthropoda</taxon>
        <taxon>Crustacea</taxon>
        <taxon>Multicrustacea</taxon>
        <taxon>Malacostraca</taxon>
        <taxon>Eumalacostraca</taxon>
        <taxon>Eucarida</taxon>
        <taxon>Euphausiacea</taxon>
        <taxon>Euphausiidae</taxon>
        <taxon>Meganyctiphanes</taxon>
    </lineage>
</organism>
<feature type="compositionally biased region" description="Low complexity" evidence="2">
    <location>
        <begin position="724"/>
        <end position="733"/>
    </location>
</feature>
<reference evidence="3 4" key="1">
    <citation type="submission" date="2024-05" db="EMBL/GenBank/DDBJ databases">
        <authorList>
            <person name="Wallberg A."/>
        </authorList>
    </citation>
    <scope>NUCLEOTIDE SEQUENCE [LARGE SCALE GENOMIC DNA]</scope>
</reference>
<feature type="non-terminal residue" evidence="3">
    <location>
        <position position="747"/>
    </location>
</feature>
<keyword evidence="4" id="KW-1185">Reference proteome</keyword>
<sequence length="747" mass="85154">MHPAHGINKVRSVGDAEEALRSDLAASTVKMERLEQQARDAQAGSAVKDGRINELTQQLDAHRQEHARQAATIVTLRQRLQDEEESRITLQGNARRAELTLGALGRESREYAERVLELEARLRTHLEERESAEQRSADKIQNKINMLVEDLGSARSQLSNLEDSLHQTGSEASSAQQSVKRLVNELDDEKRKSAEQQIYIDDYKKEGEELRTRVRALEEEVKSVRERLHNTNKSYNSTLEELHAAEKQLQQEKDVEWRGFATTLATLLSTPENRISSDAQPIIEKVQGLVTSSKESAEMVERLTNQVTSLNEQSRRTTELYESSVKRARQAETDTHALLGRFRQLEAELVQSEASSENLSHEKEKAQRVVGRVVEALGLAEMGQEVTQDLELIVCRAQQLAKLEGEKIVDKTTTVYQLQRKVKSLRESVDRKDLHVDMLRRKMGLMEDASRASRHLEEERDDLFAKYKRQVRLVERLNNELAEVRLQLRDHRGQLADAADEKTRGEQMKGKVEELSAKIQELDTIRSRQQKKINQLKEQVKTQSDHMLEERRLNENSMEQLTADMATTKQALRDLARKEKQASEFRRTVLDLTGTEGDLIGNEADYDALCRLERLVGAHRELGELTRRMEEVTGPSRPNRNITIFKNIIFGFSKFNFGARTLASRSPPLRPPSRPSSAAPPYRFDSPTRSPPSNARSPPSNASPRRELLSDDAHNHRPPRPARRPSSACSRTPSPHKRPSTDEEEYF</sequence>
<dbReference type="PANTHER" id="PTHR18863:SF6">
    <property type="entry name" value="COILED-COIL DOMAIN-CONTAINING PROTEIN 170"/>
    <property type="match status" value="1"/>
</dbReference>
<feature type="coiled-coil region" evidence="1">
    <location>
        <begin position="446"/>
        <end position="578"/>
    </location>
</feature>
<feature type="coiled-coil region" evidence="1">
    <location>
        <begin position="293"/>
        <end position="362"/>
    </location>
</feature>
<feature type="coiled-coil region" evidence="1">
    <location>
        <begin position="17"/>
        <end position="72"/>
    </location>
</feature>
<feature type="compositionally biased region" description="Basic and acidic residues" evidence="2">
    <location>
        <begin position="704"/>
        <end position="715"/>
    </location>
</feature>
<comment type="caution">
    <text evidence="3">The sequence shown here is derived from an EMBL/GenBank/DDBJ whole genome shotgun (WGS) entry which is preliminary data.</text>
</comment>
<evidence type="ECO:0000256" key="1">
    <source>
        <dbReference type="SAM" id="Coils"/>
    </source>
</evidence>
<dbReference type="EMBL" id="CAXKWB010032193">
    <property type="protein sequence ID" value="CAL4140784.1"/>
    <property type="molecule type" value="Genomic_DNA"/>
</dbReference>
<proteinExistence type="predicted"/>
<feature type="region of interest" description="Disordered" evidence="2">
    <location>
        <begin position="663"/>
        <end position="747"/>
    </location>
</feature>
<dbReference type="AlphaFoldDB" id="A0AAV2RU58"/>
<evidence type="ECO:0000313" key="4">
    <source>
        <dbReference type="Proteomes" id="UP001497623"/>
    </source>
</evidence>
<accession>A0AAV2RU58</accession>
<feature type="coiled-coil region" evidence="1">
    <location>
        <begin position="108"/>
        <end position="135"/>
    </location>
</feature>
<dbReference type="Gene3D" id="1.10.287.1490">
    <property type="match status" value="1"/>
</dbReference>
<evidence type="ECO:0000256" key="2">
    <source>
        <dbReference type="SAM" id="MobiDB-lite"/>
    </source>
</evidence>